<dbReference type="PROSITE" id="PS00676">
    <property type="entry name" value="SIGMA54_INTERACT_2"/>
    <property type="match status" value="1"/>
</dbReference>
<dbReference type="GO" id="GO:0005524">
    <property type="term" value="F:ATP binding"/>
    <property type="evidence" value="ECO:0007669"/>
    <property type="project" value="UniProtKB-KW"/>
</dbReference>
<sequence length="486" mass="55240">MQKILVIDDDRDMCMLLNRFLTRQQFEVIEMYNGKKALEWLSVNKPDLVLCDFRLEDIDGKQILTRTRELHPQVPFIIITGYSDVKLAVEVLKLGAYDYVTKPVFPDEILITIRKALVAPVSSIAPVAVSSEKTVNGNRKPAVSGPIEKYIWGNTPEMKNILKQIELVSPTNYSVIIYGESGSGKEAIASKIHELSKRREKPFIAIDCGAMSKDLAGSELFGHEKGSFTGALNQKTGSLELADGGTVFLDEIANLPYDVQVSLLRVVQERKIRRVGGNKDIELDLRIIVASNEKLWDAARNGKFREDLYHRFNEFSINLPPLRERHEDILLYARHFLAITNQELGKDIRDFSREVQQVFLAYPWYGNLRELRNVVKRAALLTDAGQVEIQALPFEIIYHDKLNYEKPSTSDLPNYVPAPEPAPPVTPKSVVNEQSLKSASIDAEYEMIVKALRQSNFNKTKAAKLLNIDRKTLYNKMKQYQQFNNL</sequence>
<dbReference type="AlphaFoldDB" id="A0A0E9MYD5"/>
<dbReference type="Pfam" id="PF00158">
    <property type="entry name" value="Sigma54_activat"/>
    <property type="match status" value="1"/>
</dbReference>
<dbReference type="Pfam" id="PF25601">
    <property type="entry name" value="AAA_lid_14"/>
    <property type="match status" value="1"/>
</dbReference>
<feature type="domain" description="Sigma-54 factor interaction" evidence="7">
    <location>
        <begin position="151"/>
        <end position="380"/>
    </location>
</feature>
<comment type="caution">
    <text evidence="9">The sequence shown here is derived from an EMBL/GenBank/DDBJ whole genome shotgun (WGS) entry which is preliminary data.</text>
</comment>
<keyword evidence="3" id="KW-0805">Transcription regulation</keyword>
<dbReference type="OrthoDB" id="9767106at2"/>
<evidence type="ECO:0000256" key="4">
    <source>
        <dbReference type="ARBA" id="ARBA00023163"/>
    </source>
</evidence>
<dbReference type="PANTHER" id="PTHR32071">
    <property type="entry name" value="TRANSCRIPTIONAL REGULATORY PROTEIN"/>
    <property type="match status" value="1"/>
</dbReference>
<dbReference type="InterPro" id="IPR009057">
    <property type="entry name" value="Homeodomain-like_sf"/>
</dbReference>
<dbReference type="SMART" id="SM00382">
    <property type="entry name" value="AAA"/>
    <property type="match status" value="1"/>
</dbReference>
<dbReference type="InterPro" id="IPR003593">
    <property type="entry name" value="AAA+_ATPase"/>
</dbReference>
<dbReference type="InterPro" id="IPR002197">
    <property type="entry name" value="HTH_Fis"/>
</dbReference>
<dbReference type="Gene3D" id="1.10.8.60">
    <property type="match status" value="1"/>
</dbReference>
<dbReference type="PANTHER" id="PTHR32071:SF81">
    <property type="entry name" value="PROPIONATE CATABOLISM OPERON REGULATORY PROTEIN"/>
    <property type="match status" value="1"/>
</dbReference>
<keyword evidence="1" id="KW-0547">Nucleotide-binding</keyword>
<evidence type="ECO:0000256" key="2">
    <source>
        <dbReference type="ARBA" id="ARBA00022840"/>
    </source>
</evidence>
<dbReference type="PROSITE" id="PS50110">
    <property type="entry name" value="RESPONSE_REGULATORY"/>
    <property type="match status" value="1"/>
</dbReference>
<dbReference type="PROSITE" id="PS00675">
    <property type="entry name" value="SIGMA54_INTERACT_1"/>
    <property type="match status" value="1"/>
</dbReference>
<dbReference type="SUPFAM" id="SSF52540">
    <property type="entry name" value="P-loop containing nucleoside triphosphate hydrolases"/>
    <property type="match status" value="1"/>
</dbReference>
<proteinExistence type="predicted"/>
<dbReference type="Pfam" id="PF00072">
    <property type="entry name" value="Response_reg"/>
    <property type="match status" value="1"/>
</dbReference>
<dbReference type="RefSeq" id="WP_046368119.1">
    <property type="nucleotide sequence ID" value="NZ_BBWV01000001.1"/>
</dbReference>
<reference evidence="9 10" key="1">
    <citation type="submission" date="2015-04" db="EMBL/GenBank/DDBJ databases">
        <title>Whole genome shotgun sequence of Flavihumibacter petaseus NBRC 106054.</title>
        <authorList>
            <person name="Miyazawa S."/>
            <person name="Hosoyama A."/>
            <person name="Hashimoto M."/>
            <person name="Noguchi M."/>
            <person name="Tsuchikane K."/>
            <person name="Ohji S."/>
            <person name="Yamazoe A."/>
            <person name="Ichikawa N."/>
            <person name="Kimura A."/>
            <person name="Fujita N."/>
        </authorList>
    </citation>
    <scope>NUCLEOTIDE SEQUENCE [LARGE SCALE GENOMIC DNA]</scope>
    <source>
        <strain evidence="9 10">NBRC 106054</strain>
    </source>
</reference>
<dbReference type="GO" id="GO:0043565">
    <property type="term" value="F:sequence-specific DNA binding"/>
    <property type="evidence" value="ECO:0007669"/>
    <property type="project" value="InterPro"/>
</dbReference>
<dbReference type="CDD" id="cd00156">
    <property type="entry name" value="REC"/>
    <property type="match status" value="1"/>
</dbReference>
<dbReference type="STRING" id="1220578.FPE01S_01_14360"/>
<evidence type="ECO:0000256" key="1">
    <source>
        <dbReference type="ARBA" id="ARBA00022741"/>
    </source>
</evidence>
<evidence type="ECO:0000259" key="7">
    <source>
        <dbReference type="PROSITE" id="PS50045"/>
    </source>
</evidence>
<dbReference type="InterPro" id="IPR011006">
    <property type="entry name" value="CheY-like_superfamily"/>
</dbReference>
<keyword evidence="4" id="KW-0804">Transcription</keyword>
<dbReference type="Pfam" id="PF02954">
    <property type="entry name" value="HTH_8"/>
    <property type="match status" value="1"/>
</dbReference>
<feature type="modified residue" description="4-aspartylphosphate" evidence="5">
    <location>
        <position position="52"/>
    </location>
</feature>
<keyword evidence="10" id="KW-1185">Reference proteome</keyword>
<feature type="domain" description="Response regulatory" evidence="8">
    <location>
        <begin position="3"/>
        <end position="117"/>
    </location>
</feature>
<protein>
    <submittedName>
        <fullName evidence="9">Putative two-component response regulator</fullName>
    </submittedName>
</protein>
<dbReference type="SMART" id="SM00448">
    <property type="entry name" value="REC"/>
    <property type="match status" value="1"/>
</dbReference>
<dbReference type="Gene3D" id="3.40.50.2300">
    <property type="match status" value="1"/>
</dbReference>
<dbReference type="GO" id="GO:0000160">
    <property type="term" value="P:phosphorelay signal transduction system"/>
    <property type="evidence" value="ECO:0007669"/>
    <property type="project" value="InterPro"/>
</dbReference>
<dbReference type="InterPro" id="IPR025943">
    <property type="entry name" value="Sigma_54_int_dom_ATP-bd_2"/>
</dbReference>
<dbReference type="EMBL" id="BBWV01000001">
    <property type="protein sequence ID" value="GAO42421.1"/>
    <property type="molecule type" value="Genomic_DNA"/>
</dbReference>
<organism evidence="9 10">
    <name type="scientific">Flavihumibacter petaseus NBRC 106054</name>
    <dbReference type="NCBI Taxonomy" id="1220578"/>
    <lineage>
        <taxon>Bacteria</taxon>
        <taxon>Pseudomonadati</taxon>
        <taxon>Bacteroidota</taxon>
        <taxon>Chitinophagia</taxon>
        <taxon>Chitinophagales</taxon>
        <taxon>Chitinophagaceae</taxon>
        <taxon>Flavihumibacter</taxon>
    </lineage>
</organism>
<evidence type="ECO:0000256" key="6">
    <source>
        <dbReference type="SAM" id="MobiDB-lite"/>
    </source>
</evidence>
<gene>
    <name evidence="9" type="ORF">FPE01S_01_14360</name>
</gene>
<evidence type="ECO:0000256" key="5">
    <source>
        <dbReference type="PROSITE-ProRule" id="PRU00169"/>
    </source>
</evidence>
<accession>A0A0E9MYD5</accession>
<dbReference type="GO" id="GO:0006355">
    <property type="term" value="P:regulation of DNA-templated transcription"/>
    <property type="evidence" value="ECO:0007669"/>
    <property type="project" value="InterPro"/>
</dbReference>
<evidence type="ECO:0000313" key="10">
    <source>
        <dbReference type="Proteomes" id="UP000033121"/>
    </source>
</evidence>
<keyword evidence="5" id="KW-0597">Phosphoprotein</keyword>
<feature type="region of interest" description="Disordered" evidence="6">
    <location>
        <begin position="409"/>
        <end position="431"/>
    </location>
</feature>
<dbReference type="Gene3D" id="1.10.10.60">
    <property type="entry name" value="Homeodomain-like"/>
    <property type="match status" value="1"/>
</dbReference>
<dbReference type="Gene3D" id="3.40.50.300">
    <property type="entry name" value="P-loop containing nucleotide triphosphate hydrolases"/>
    <property type="match status" value="1"/>
</dbReference>
<dbReference type="CDD" id="cd00009">
    <property type="entry name" value="AAA"/>
    <property type="match status" value="1"/>
</dbReference>
<feature type="compositionally biased region" description="Pro residues" evidence="6">
    <location>
        <begin position="416"/>
        <end position="426"/>
    </location>
</feature>
<name>A0A0E9MYD5_9BACT</name>
<keyword evidence="2" id="KW-0067">ATP-binding</keyword>
<dbReference type="SUPFAM" id="SSF46689">
    <property type="entry name" value="Homeodomain-like"/>
    <property type="match status" value="1"/>
</dbReference>
<evidence type="ECO:0000259" key="8">
    <source>
        <dbReference type="PROSITE" id="PS50110"/>
    </source>
</evidence>
<evidence type="ECO:0000256" key="3">
    <source>
        <dbReference type="ARBA" id="ARBA00023015"/>
    </source>
</evidence>
<dbReference type="InterPro" id="IPR002078">
    <property type="entry name" value="Sigma_54_int"/>
</dbReference>
<dbReference type="InterPro" id="IPR027417">
    <property type="entry name" value="P-loop_NTPase"/>
</dbReference>
<dbReference type="PROSITE" id="PS50045">
    <property type="entry name" value="SIGMA54_INTERACT_4"/>
    <property type="match status" value="1"/>
</dbReference>
<evidence type="ECO:0000313" key="9">
    <source>
        <dbReference type="EMBL" id="GAO42421.1"/>
    </source>
</evidence>
<dbReference type="InterPro" id="IPR001789">
    <property type="entry name" value="Sig_transdc_resp-reg_receiver"/>
</dbReference>
<dbReference type="PRINTS" id="PR01590">
    <property type="entry name" value="HTHFIS"/>
</dbReference>
<dbReference type="InterPro" id="IPR025662">
    <property type="entry name" value="Sigma_54_int_dom_ATP-bd_1"/>
</dbReference>
<dbReference type="Proteomes" id="UP000033121">
    <property type="component" value="Unassembled WGS sequence"/>
</dbReference>
<dbReference type="FunFam" id="3.40.50.300:FF:000006">
    <property type="entry name" value="DNA-binding transcriptional regulator NtrC"/>
    <property type="match status" value="1"/>
</dbReference>
<dbReference type="InterPro" id="IPR058031">
    <property type="entry name" value="AAA_lid_NorR"/>
</dbReference>
<dbReference type="SUPFAM" id="SSF52172">
    <property type="entry name" value="CheY-like"/>
    <property type="match status" value="1"/>
</dbReference>